<sequence>MKQKVVIKVTMNGDKSRSKALKIAVGVSGVISAALQGQDKDQIEVTGDGVDAVVLTRLLRKSVGFAELVSVNPVDEKKDSTEKTPEAIVQNMVWPSYVSPYQVYQVPNYSYAEPSCSIM</sequence>
<name>A0AAP0RUN7_LIQFO</name>
<keyword evidence="2" id="KW-1185">Reference proteome</keyword>
<accession>A0AAP0RUN7</accession>
<dbReference type="AlphaFoldDB" id="A0AAP0RUN7"/>
<proteinExistence type="predicted"/>
<comment type="caution">
    <text evidence="1">The sequence shown here is derived from an EMBL/GenBank/DDBJ whole genome shotgun (WGS) entry which is preliminary data.</text>
</comment>
<gene>
    <name evidence="1" type="ORF">L1049_024057</name>
</gene>
<dbReference type="EMBL" id="JBBPBK010000005">
    <property type="protein sequence ID" value="KAK9284877.1"/>
    <property type="molecule type" value="Genomic_DNA"/>
</dbReference>
<dbReference type="Gene3D" id="3.30.70.100">
    <property type="match status" value="1"/>
</dbReference>
<dbReference type="PANTHER" id="PTHR46371">
    <property type="entry name" value="OS04G0464100 PROTEIN"/>
    <property type="match status" value="1"/>
</dbReference>
<dbReference type="InterPro" id="IPR044296">
    <property type="entry name" value="HIPP46"/>
</dbReference>
<protein>
    <recommendedName>
        <fullName evidence="3">Heavy metal-associated isoprenylated plant protein 16-like</fullName>
    </recommendedName>
</protein>
<organism evidence="1 2">
    <name type="scientific">Liquidambar formosana</name>
    <name type="common">Formosan gum</name>
    <dbReference type="NCBI Taxonomy" id="63359"/>
    <lineage>
        <taxon>Eukaryota</taxon>
        <taxon>Viridiplantae</taxon>
        <taxon>Streptophyta</taxon>
        <taxon>Embryophyta</taxon>
        <taxon>Tracheophyta</taxon>
        <taxon>Spermatophyta</taxon>
        <taxon>Magnoliopsida</taxon>
        <taxon>eudicotyledons</taxon>
        <taxon>Gunneridae</taxon>
        <taxon>Pentapetalae</taxon>
        <taxon>Saxifragales</taxon>
        <taxon>Altingiaceae</taxon>
        <taxon>Liquidambar</taxon>
    </lineage>
</organism>
<evidence type="ECO:0008006" key="3">
    <source>
        <dbReference type="Google" id="ProtNLM"/>
    </source>
</evidence>
<dbReference type="Proteomes" id="UP001415857">
    <property type="component" value="Unassembled WGS sequence"/>
</dbReference>
<evidence type="ECO:0000313" key="1">
    <source>
        <dbReference type="EMBL" id="KAK9284877.1"/>
    </source>
</evidence>
<evidence type="ECO:0000313" key="2">
    <source>
        <dbReference type="Proteomes" id="UP001415857"/>
    </source>
</evidence>
<reference evidence="1 2" key="1">
    <citation type="journal article" date="2024" name="Plant J.">
        <title>Genome sequences and population genomics reveal climatic adaptation and genomic divergence between two closely related sweetgum species.</title>
        <authorList>
            <person name="Xu W.Q."/>
            <person name="Ren C.Q."/>
            <person name="Zhang X.Y."/>
            <person name="Comes H.P."/>
            <person name="Liu X.H."/>
            <person name="Li Y.G."/>
            <person name="Kettle C.J."/>
            <person name="Jalonen R."/>
            <person name="Gaisberger H."/>
            <person name="Ma Y.Z."/>
            <person name="Qiu Y.X."/>
        </authorList>
    </citation>
    <scope>NUCLEOTIDE SEQUENCE [LARGE SCALE GENOMIC DNA]</scope>
    <source>
        <strain evidence="1">Hangzhou</strain>
    </source>
</reference>